<dbReference type="GO" id="GO:0046872">
    <property type="term" value="F:metal ion binding"/>
    <property type="evidence" value="ECO:0007669"/>
    <property type="project" value="UniProtKB-KW"/>
</dbReference>
<gene>
    <name evidence="4" type="primary">LOC107264677</name>
</gene>
<evidence type="ECO:0000313" key="4">
    <source>
        <dbReference type="RefSeq" id="XP_015588680.1"/>
    </source>
</evidence>
<proteinExistence type="predicted"/>
<dbReference type="CTD" id="42077"/>
<sequence length="162" mass="18560">MSESVIDPCSSLCESIGPNFWTKQRLETFVNWPFQSPNSQCNPERMAAAGFVAIGGNDEPDLVECFVCKKQMDGWDPDDDPWDEHVKHTTSCPYIKLNKQDEKQWTVREFFNLINEYTLSCKTQEMNNSIISLKKEMAAMIDRIPVIYKSSCSGRFSASQKK</sequence>
<dbReference type="SMART" id="SM00238">
    <property type="entry name" value="BIR"/>
    <property type="match status" value="1"/>
</dbReference>
<dbReference type="GeneID" id="107264677"/>
<dbReference type="KEGG" id="ccin:107264677"/>
<reference evidence="4" key="1">
    <citation type="submission" date="2025-08" db="UniProtKB">
        <authorList>
            <consortium name="RefSeq"/>
        </authorList>
    </citation>
    <scope>IDENTIFICATION</scope>
</reference>
<dbReference type="SUPFAM" id="SSF57924">
    <property type="entry name" value="Inhibitor of apoptosis (IAP) repeat"/>
    <property type="match status" value="1"/>
</dbReference>
<name>A0AAJ7FF39_CEPCN</name>
<dbReference type="RefSeq" id="XP_015588680.1">
    <property type="nucleotide sequence ID" value="XM_015733194.2"/>
</dbReference>
<dbReference type="InterPro" id="IPR051190">
    <property type="entry name" value="Baculoviral_IAP"/>
</dbReference>
<dbReference type="Gene3D" id="1.10.1170.10">
    <property type="entry name" value="Inhibitor Of Apoptosis Protein (2mihbC-IAP-1), Chain A"/>
    <property type="match status" value="1"/>
</dbReference>
<evidence type="ECO:0000256" key="1">
    <source>
        <dbReference type="ARBA" id="ARBA00022723"/>
    </source>
</evidence>
<protein>
    <submittedName>
        <fullName evidence="4">Baculoviral IAP repeat-containing protein 5</fullName>
    </submittedName>
</protein>
<dbReference type="InterPro" id="IPR001370">
    <property type="entry name" value="BIR_rpt"/>
</dbReference>
<evidence type="ECO:0000313" key="3">
    <source>
        <dbReference type="Proteomes" id="UP000694920"/>
    </source>
</evidence>
<organism evidence="3 4">
    <name type="scientific">Cephus cinctus</name>
    <name type="common">Wheat stem sawfly</name>
    <dbReference type="NCBI Taxonomy" id="211228"/>
    <lineage>
        <taxon>Eukaryota</taxon>
        <taxon>Metazoa</taxon>
        <taxon>Ecdysozoa</taxon>
        <taxon>Arthropoda</taxon>
        <taxon>Hexapoda</taxon>
        <taxon>Insecta</taxon>
        <taxon>Pterygota</taxon>
        <taxon>Neoptera</taxon>
        <taxon>Endopterygota</taxon>
        <taxon>Hymenoptera</taxon>
        <taxon>Cephoidea</taxon>
        <taxon>Cephidae</taxon>
        <taxon>Cephus</taxon>
    </lineage>
</organism>
<dbReference type="PANTHER" id="PTHR46771:SF5">
    <property type="entry name" value="DETERIN"/>
    <property type="match status" value="1"/>
</dbReference>
<dbReference type="AlphaFoldDB" id="A0AAJ7FF39"/>
<accession>A0AAJ7FF39</accession>
<keyword evidence="1" id="KW-0479">Metal-binding</keyword>
<dbReference type="PROSITE" id="PS50143">
    <property type="entry name" value="BIR_REPEAT_2"/>
    <property type="match status" value="1"/>
</dbReference>
<keyword evidence="3" id="KW-1185">Reference proteome</keyword>
<dbReference type="Pfam" id="PF00653">
    <property type="entry name" value="BIR"/>
    <property type="match status" value="1"/>
</dbReference>
<keyword evidence="2" id="KW-0862">Zinc</keyword>
<evidence type="ECO:0000256" key="2">
    <source>
        <dbReference type="ARBA" id="ARBA00022833"/>
    </source>
</evidence>
<dbReference type="PANTHER" id="PTHR46771">
    <property type="entry name" value="DETERIN"/>
    <property type="match status" value="1"/>
</dbReference>
<dbReference type="Proteomes" id="UP000694920">
    <property type="component" value="Unplaced"/>
</dbReference>